<dbReference type="InterPro" id="IPR005787">
    <property type="entry name" value="Thr_deHydtase_biosynth"/>
</dbReference>
<feature type="compositionally biased region" description="Polar residues" evidence="12">
    <location>
        <begin position="94"/>
        <end position="112"/>
    </location>
</feature>
<feature type="region of interest" description="Disordered" evidence="12">
    <location>
        <begin position="50"/>
        <end position="156"/>
    </location>
</feature>
<feature type="compositionally biased region" description="Basic and acidic residues" evidence="12">
    <location>
        <begin position="113"/>
        <end position="129"/>
    </location>
</feature>
<keyword evidence="10 11" id="KW-0100">Branched-chain amino acid biosynthesis</keyword>
<dbReference type="NCBIfam" id="TIGR01124">
    <property type="entry name" value="ilvA_2Cterm"/>
    <property type="match status" value="1"/>
</dbReference>
<evidence type="ECO:0000256" key="2">
    <source>
        <dbReference type="ARBA" id="ARBA00001933"/>
    </source>
</evidence>
<dbReference type="Pfam" id="PF00585">
    <property type="entry name" value="Thr_dehydrat_C"/>
    <property type="match status" value="2"/>
</dbReference>
<dbReference type="EC" id="4.3.1.19" evidence="11"/>
<evidence type="ECO:0000256" key="8">
    <source>
        <dbReference type="ARBA" id="ARBA00022898"/>
    </source>
</evidence>
<evidence type="ECO:0000256" key="12">
    <source>
        <dbReference type="SAM" id="MobiDB-lite"/>
    </source>
</evidence>
<dbReference type="GO" id="GO:0003941">
    <property type="term" value="F:L-serine ammonia-lyase activity"/>
    <property type="evidence" value="ECO:0007669"/>
    <property type="project" value="TreeGrafter"/>
</dbReference>
<keyword evidence="8 11" id="KW-0663">Pyridoxal phosphate</keyword>
<evidence type="ECO:0000256" key="7">
    <source>
        <dbReference type="ARBA" id="ARBA00022737"/>
    </source>
</evidence>
<dbReference type="eggNOG" id="KOG1250">
    <property type="taxonomic scope" value="Eukaryota"/>
</dbReference>
<dbReference type="PANTHER" id="PTHR48078:SF11">
    <property type="entry name" value="THREONINE DEHYDRATASE, MITOCHONDRIAL"/>
    <property type="match status" value="1"/>
</dbReference>
<organism evidence="14 15">
    <name type="scientific">Sphaeroforma arctica JP610</name>
    <dbReference type="NCBI Taxonomy" id="667725"/>
    <lineage>
        <taxon>Eukaryota</taxon>
        <taxon>Ichthyosporea</taxon>
        <taxon>Ichthyophonida</taxon>
        <taxon>Sphaeroforma</taxon>
    </lineage>
</organism>
<evidence type="ECO:0000256" key="5">
    <source>
        <dbReference type="ARBA" id="ARBA00022605"/>
    </source>
</evidence>
<dbReference type="SUPFAM" id="SSF55021">
    <property type="entry name" value="ACT-like"/>
    <property type="match status" value="2"/>
</dbReference>
<keyword evidence="7" id="KW-0677">Repeat</keyword>
<dbReference type="GeneID" id="25906401"/>
<dbReference type="PANTHER" id="PTHR48078">
    <property type="entry name" value="THREONINE DEHYDRATASE, MITOCHONDRIAL-RELATED"/>
    <property type="match status" value="1"/>
</dbReference>
<evidence type="ECO:0000256" key="1">
    <source>
        <dbReference type="ARBA" id="ARBA00001274"/>
    </source>
</evidence>
<feature type="region of interest" description="Disordered" evidence="12">
    <location>
        <begin position="235"/>
        <end position="258"/>
    </location>
</feature>
<dbReference type="GO" id="GO:0006567">
    <property type="term" value="P:L-threonine catabolic process"/>
    <property type="evidence" value="ECO:0007669"/>
    <property type="project" value="TreeGrafter"/>
</dbReference>
<proteinExistence type="inferred from homology"/>
<reference evidence="14 15" key="1">
    <citation type="submission" date="2011-02" db="EMBL/GenBank/DDBJ databases">
        <title>The Genome Sequence of Sphaeroforma arctica JP610.</title>
        <authorList>
            <consortium name="The Broad Institute Genome Sequencing Platform"/>
            <person name="Russ C."/>
            <person name="Cuomo C."/>
            <person name="Young S.K."/>
            <person name="Zeng Q."/>
            <person name="Gargeya S."/>
            <person name="Alvarado L."/>
            <person name="Berlin A."/>
            <person name="Chapman S.B."/>
            <person name="Chen Z."/>
            <person name="Freedman E."/>
            <person name="Gellesch M."/>
            <person name="Goldberg J."/>
            <person name="Griggs A."/>
            <person name="Gujja S."/>
            <person name="Heilman E."/>
            <person name="Heiman D."/>
            <person name="Howarth C."/>
            <person name="Mehta T."/>
            <person name="Neiman D."/>
            <person name="Pearson M."/>
            <person name="Roberts A."/>
            <person name="Saif S."/>
            <person name="Shea T."/>
            <person name="Shenoy N."/>
            <person name="Sisk P."/>
            <person name="Stolte C."/>
            <person name="Sykes S."/>
            <person name="White J."/>
            <person name="Yandava C."/>
            <person name="Burger G."/>
            <person name="Gray M.W."/>
            <person name="Holland P.W.H."/>
            <person name="King N."/>
            <person name="Lang F.B.F."/>
            <person name="Roger A.J."/>
            <person name="Ruiz-Trillo I."/>
            <person name="Haas B."/>
            <person name="Nusbaum C."/>
            <person name="Birren B."/>
        </authorList>
    </citation>
    <scope>NUCLEOTIDE SEQUENCE [LARGE SCALE GENOMIC DNA]</scope>
    <source>
        <strain evidence="14 15">JP610</strain>
    </source>
</reference>
<dbReference type="EMBL" id="KQ241995">
    <property type="protein sequence ID" value="KNC81801.1"/>
    <property type="molecule type" value="Genomic_DNA"/>
</dbReference>
<dbReference type="InterPro" id="IPR001926">
    <property type="entry name" value="TrpB-like_PALP"/>
</dbReference>
<evidence type="ECO:0000256" key="3">
    <source>
        <dbReference type="ARBA" id="ARBA00004810"/>
    </source>
</evidence>
<keyword evidence="5 11" id="KW-0028">Amino-acid biosynthesis</keyword>
<feature type="domain" description="ACT-like" evidence="13">
    <location>
        <begin position="760"/>
        <end position="835"/>
    </location>
</feature>
<name>A0A0L0FZ05_9EUKA</name>
<dbReference type="Proteomes" id="UP000054560">
    <property type="component" value="Unassembled WGS sequence"/>
</dbReference>
<evidence type="ECO:0000256" key="11">
    <source>
        <dbReference type="RuleBase" id="RU362012"/>
    </source>
</evidence>
<dbReference type="UniPathway" id="UPA00047">
    <property type="reaction ID" value="UER00054"/>
</dbReference>
<dbReference type="InterPro" id="IPR036052">
    <property type="entry name" value="TrpB-like_PALP_sf"/>
</dbReference>
<evidence type="ECO:0000259" key="13">
    <source>
        <dbReference type="PROSITE" id="PS51672"/>
    </source>
</evidence>
<comment type="cofactor">
    <cofactor evidence="2 11">
        <name>pyridoxal 5'-phosphate</name>
        <dbReference type="ChEBI" id="CHEBI:597326"/>
    </cofactor>
</comment>
<evidence type="ECO:0000313" key="15">
    <source>
        <dbReference type="Proteomes" id="UP000054560"/>
    </source>
</evidence>
<dbReference type="SUPFAM" id="SSF53686">
    <property type="entry name" value="Tryptophan synthase beta subunit-like PLP-dependent enzymes"/>
    <property type="match status" value="1"/>
</dbReference>
<dbReference type="AlphaFoldDB" id="A0A0L0FZ05"/>
<gene>
    <name evidence="14" type="ORF">SARC_05897</name>
</gene>
<comment type="catalytic activity">
    <reaction evidence="1 11">
        <text>L-threonine = 2-oxobutanoate + NH4(+)</text>
        <dbReference type="Rhea" id="RHEA:22108"/>
        <dbReference type="ChEBI" id="CHEBI:16763"/>
        <dbReference type="ChEBI" id="CHEBI:28938"/>
        <dbReference type="ChEBI" id="CHEBI:57926"/>
        <dbReference type="EC" id="4.3.1.19"/>
    </reaction>
</comment>
<dbReference type="FunFam" id="3.40.50.1100:FF:000008">
    <property type="entry name" value="L-threonine dehydratase"/>
    <property type="match status" value="1"/>
</dbReference>
<evidence type="ECO:0000313" key="14">
    <source>
        <dbReference type="EMBL" id="KNC81801.1"/>
    </source>
</evidence>
<dbReference type="CDD" id="cd04907">
    <property type="entry name" value="ACT_ThrD-I_2"/>
    <property type="match status" value="1"/>
</dbReference>
<protein>
    <recommendedName>
        <fullName evidence="11">Threonine dehydratase</fullName>
        <ecNumber evidence="11">4.3.1.19</ecNumber>
    </recommendedName>
    <alternativeName>
        <fullName evidence="11">Threonine deaminase</fullName>
    </alternativeName>
</protein>
<keyword evidence="6 11" id="KW-0412">Isoleucine biosynthesis</keyword>
<dbReference type="InterPro" id="IPR001721">
    <property type="entry name" value="TD_ACT-like"/>
</dbReference>
<evidence type="ECO:0000256" key="4">
    <source>
        <dbReference type="ARBA" id="ARBA00010869"/>
    </source>
</evidence>
<dbReference type="PROSITE" id="PS51672">
    <property type="entry name" value="ACT_LIKE"/>
    <property type="match status" value="1"/>
</dbReference>
<keyword evidence="9 11" id="KW-0456">Lyase</keyword>
<comment type="similarity">
    <text evidence="4 11">Belongs to the serine/threonine dehydratase family.</text>
</comment>
<evidence type="ECO:0000256" key="10">
    <source>
        <dbReference type="ARBA" id="ARBA00023304"/>
    </source>
</evidence>
<feature type="compositionally biased region" description="Low complexity" evidence="12">
    <location>
        <begin position="24"/>
        <end position="38"/>
    </location>
</feature>
<accession>A0A0L0FZ05</accession>
<dbReference type="Gene3D" id="3.40.1020.10">
    <property type="entry name" value="Biosynthetic Threonine Deaminase, Domain 3"/>
    <property type="match status" value="1"/>
</dbReference>
<keyword evidence="15" id="KW-1185">Reference proteome</keyword>
<dbReference type="Gene3D" id="3.40.50.1100">
    <property type="match status" value="2"/>
</dbReference>
<dbReference type="OrthoDB" id="4418812at2759"/>
<evidence type="ECO:0000256" key="6">
    <source>
        <dbReference type="ARBA" id="ARBA00022624"/>
    </source>
</evidence>
<dbReference type="InterPro" id="IPR050147">
    <property type="entry name" value="Ser/Thr_Dehydratase"/>
</dbReference>
<dbReference type="InterPro" id="IPR045865">
    <property type="entry name" value="ACT-like_dom_sf"/>
</dbReference>
<dbReference type="GO" id="GO:0009097">
    <property type="term" value="P:isoleucine biosynthetic process"/>
    <property type="evidence" value="ECO:0007669"/>
    <property type="project" value="UniProtKB-UniRule"/>
</dbReference>
<dbReference type="STRING" id="667725.A0A0L0FZ05"/>
<feature type="region of interest" description="Disordered" evidence="12">
    <location>
        <begin position="1"/>
        <end position="38"/>
    </location>
</feature>
<dbReference type="GO" id="GO:0006565">
    <property type="term" value="P:L-serine catabolic process"/>
    <property type="evidence" value="ECO:0007669"/>
    <property type="project" value="TreeGrafter"/>
</dbReference>
<dbReference type="InterPro" id="IPR038110">
    <property type="entry name" value="TD_ACT-like_sf"/>
</dbReference>
<comment type="pathway">
    <text evidence="3 11">Amino-acid biosynthesis; L-isoleucine biosynthesis; 2-oxobutanoate from L-threonine: step 1/1.</text>
</comment>
<dbReference type="GO" id="GO:0004794">
    <property type="term" value="F:threonine deaminase activity"/>
    <property type="evidence" value="ECO:0007669"/>
    <property type="project" value="UniProtKB-UniRule"/>
</dbReference>
<sequence>MTKKDNTPAKKRKAERKKMERETASAAAATATARATAAAADAFNRTVAEARVSDNNSQDNAWDKDVATPIKGTIPTDRARGPTIASASKLAFTNLGSETRNTSQDAPTNSSDETQKEKFPILGDKDESQKVPIPEPEQEASSSDKPESTSETNEPTLLKTLILRIKVVRTSTGNYARKRRDLNTTPVAVEPDVLGVSISYEVLPSQLQANYSPVLTPCHESPILEGIIEPEAGKNTPPLLPNWNDNRRNPVKMNHPRNIIPTTIQGADHRKASTMDFTRGNKHSSKRVNDVELNRLDRTVLHQPAEDFHSDEVTELNKSVDDYTIKIEIAHDEHRADDVSYFAIMIAIKQKRIDQLLQAQRGQDHRYNQKYKGQISRLESNWDANSKQVEFMNNHDLDTLTRTLNAFPVVLETNDIAPQQWISALMQSFDSTGTSYLILQRHQHELDTCRDWPAVKVVLHGYTYDDAAAEAKRLEKEESRVFIHPFDDPYVIAGQGTIGLEIIKQTTAKPPDAIFCCVGGGGLLSGIAEVIKTVNPNIKVFGVEAEDSAAMTLSLDKGRREELSDVGIFADGAAVKLVGENTFRICDELVDGMITVSTDEICAAIKDGFNETRTVMEPAGALGIAGVKKFIQSTGVEGKDFVVVCSGSNTNFDRLRFVAERAIENETLLCVRIPEQIGSFQTLCESIVPRNITEFSYRFNDPAEAFIMMSFQSQGPEDAKQVLKDLRVNGMEGRDLTNDETSKLHFRYLAGGRSSAPNEVLYRFQFPETPGALIRFLRNFNGVNKGWNISMFHYRNLGADVGHILVGMQIPKEQRAKDLDLFLEEVGFNYYDETDNPVYKEFFRS</sequence>
<dbReference type="RefSeq" id="XP_014155703.1">
    <property type="nucleotide sequence ID" value="XM_014300228.1"/>
</dbReference>
<evidence type="ECO:0000256" key="9">
    <source>
        <dbReference type="ARBA" id="ARBA00023239"/>
    </source>
</evidence>
<dbReference type="Pfam" id="PF00291">
    <property type="entry name" value="PALP"/>
    <property type="match status" value="1"/>
</dbReference>